<accession>A0A7M5XCT9</accession>
<dbReference type="AlphaFoldDB" id="A0A7M5XCT9"/>
<keyword evidence="2" id="KW-0175">Coiled coil</keyword>
<dbReference type="InterPro" id="IPR004882">
    <property type="entry name" value="Luc7-rel"/>
</dbReference>
<feature type="region of interest" description="Disordered" evidence="3">
    <location>
        <begin position="241"/>
        <end position="443"/>
    </location>
</feature>
<keyword evidence="5" id="KW-1185">Reference proteome</keyword>
<feature type="compositionally biased region" description="Basic and acidic residues" evidence="3">
    <location>
        <begin position="396"/>
        <end position="430"/>
    </location>
</feature>
<evidence type="ECO:0000256" key="1">
    <source>
        <dbReference type="ARBA" id="ARBA00005655"/>
    </source>
</evidence>
<dbReference type="GO" id="GO:0005685">
    <property type="term" value="C:U1 snRNP"/>
    <property type="evidence" value="ECO:0007669"/>
    <property type="project" value="InterPro"/>
</dbReference>
<dbReference type="RefSeq" id="XP_066933076.1">
    <property type="nucleotide sequence ID" value="XM_067076975.1"/>
</dbReference>
<evidence type="ECO:0000313" key="5">
    <source>
        <dbReference type="Proteomes" id="UP000594262"/>
    </source>
</evidence>
<feature type="compositionally biased region" description="Basic and acidic residues" evidence="3">
    <location>
        <begin position="303"/>
        <end position="323"/>
    </location>
</feature>
<dbReference type="GeneID" id="136820748"/>
<sequence length="443" mass="52299">MYLPFFVHLVENPKESMALTAAQLLDELMGRDRNLVPGEKSSQVPWDHEDVCRSFLCGFCPHDLFVNTKADLGTCTKIHDDQLKSDYEKSSRYGKMGFEEDFTRYLGSIQGDVDRRIRRGHERLLINQAREQELSEKDSEKTKMLTDHINKLLEEIEQLGSEGKVEEAQGVARLVEQLKEEREQSKQNHSGVASQEKQMEVCEVCGAFLIVGDAQSRVDDHLQGKQHVGYAKIKSTLDEMKNRSWERRGREKSEKSDRDRDERDSERSKRRERSGERKSSRRSRSKSRDRRRDKSRERRRSRDKRDERRSRHGSRDRDRDRSRRDSRRSSRRSRSRSKDRRRRSRSRERSKDRRSRHGSRDRDRRERKSSKEKERRTEDKMDKGTAMVDSTEQNGTEERRVNEGEERPVSAEGEEKGINSTESIDKKDQTNEEAIDSNTIMEY</sequence>
<comment type="similarity">
    <text evidence="1">Belongs to the Luc7 family.</text>
</comment>
<evidence type="ECO:0000256" key="3">
    <source>
        <dbReference type="SAM" id="MobiDB-lite"/>
    </source>
</evidence>
<dbReference type="OrthoDB" id="10266921at2759"/>
<dbReference type="GO" id="GO:0006376">
    <property type="term" value="P:mRNA splice site recognition"/>
    <property type="evidence" value="ECO:0007669"/>
    <property type="project" value="InterPro"/>
</dbReference>
<dbReference type="Pfam" id="PF03194">
    <property type="entry name" value="LUC7"/>
    <property type="match status" value="1"/>
</dbReference>
<evidence type="ECO:0000256" key="2">
    <source>
        <dbReference type="SAM" id="Coils"/>
    </source>
</evidence>
<dbReference type="GO" id="GO:0003729">
    <property type="term" value="F:mRNA binding"/>
    <property type="evidence" value="ECO:0007669"/>
    <property type="project" value="InterPro"/>
</dbReference>
<reference evidence="4" key="1">
    <citation type="submission" date="2021-01" db="UniProtKB">
        <authorList>
            <consortium name="EnsemblMetazoa"/>
        </authorList>
    </citation>
    <scope>IDENTIFICATION</scope>
</reference>
<feature type="compositionally biased region" description="Basic residues" evidence="3">
    <location>
        <begin position="279"/>
        <end position="289"/>
    </location>
</feature>
<name>A0A7M5XCT9_9CNID</name>
<dbReference type="PANTHER" id="PTHR12375">
    <property type="entry name" value="RNA-BINDING PROTEIN LUC7-RELATED"/>
    <property type="match status" value="1"/>
</dbReference>
<feature type="compositionally biased region" description="Basic residues" evidence="3">
    <location>
        <begin position="324"/>
        <end position="357"/>
    </location>
</feature>
<dbReference type="EnsemblMetazoa" id="CLYHEMT021183.1">
    <property type="protein sequence ID" value="CLYHEMP021183.1"/>
    <property type="gene ID" value="CLYHEMG021183"/>
</dbReference>
<feature type="compositionally biased region" description="Basic and acidic residues" evidence="3">
    <location>
        <begin position="241"/>
        <end position="278"/>
    </location>
</feature>
<protein>
    <submittedName>
        <fullName evidence="4">Uncharacterized protein</fullName>
    </submittedName>
</protein>
<feature type="coiled-coil region" evidence="2">
    <location>
        <begin position="149"/>
        <end position="195"/>
    </location>
</feature>
<feature type="compositionally biased region" description="Basic and acidic residues" evidence="3">
    <location>
        <begin position="358"/>
        <end position="383"/>
    </location>
</feature>
<organism evidence="4 5">
    <name type="scientific">Clytia hemisphaerica</name>
    <dbReference type="NCBI Taxonomy" id="252671"/>
    <lineage>
        <taxon>Eukaryota</taxon>
        <taxon>Metazoa</taxon>
        <taxon>Cnidaria</taxon>
        <taxon>Hydrozoa</taxon>
        <taxon>Hydroidolina</taxon>
        <taxon>Leptothecata</taxon>
        <taxon>Obeliida</taxon>
        <taxon>Clytiidae</taxon>
        <taxon>Clytia</taxon>
    </lineage>
</organism>
<evidence type="ECO:0000313" key="4">
    <source>
        <dbReference type="EnsemblMetazoa" id="CLYHEMP021183.1"/>
    </source>
</evidence>
<proteinExistence type="inferred from homology"/>
<dbReference type="Proteomes" id="UP000594262">
    <property type="component" value="Unplaced"/>
</dbReference>